<dbReference type="Pfam" id="PF01068">
    <property type="entry name" value="DNA_ligase_A_M"/>
    <property type="match status" value="1"/>
</dbReference>
<name>A0A1C5G7D6_MICEH</name>
<dbReference type="EMBL" id="LT607733">
    <property type="protein sequence ID" value="SCG15608.1"/>
    <property type="molecule type" value="Genomic_DNA"/>
</dbReference>
<evidence type="ECO:0000313" key="4">
    <source>
        <dbReference type="EMBL" id="SCG15608.1"/>
    </source>
</evidence>
<gene>
    <name evidence="4" type="ORF">GA0070610_1843</name>
</gene>
<organism evidence="4 5">
    <name type="scientific">Micromonospora echinofusca</name>
    <dbReference type="NCBI Taxonomy" id="47858"/>
    <lineage>
        <taxon>Bacteria</taxon>
        <taxon>Bacillati</taxon>
        <taxon>Actinomycetota</taxon>
        <taxon>Actinomycetes</taxon>
        <taxon>Micromonosporales</taxon>
        <taxon>Micromonosporaceae</taxon>
        <taxon>Micromonospora</taxon>
    </lineage>
</organism>
<dbReference type="GO" id="GO:0005524">
    <property type="term" value="F:ATP binding"/>
    <property type="evidence" value="ECO:0007669"/>
    <property type="project" value="InterPro"/>
</dbReference>
<dbReference type="GO" id="GO:0006310">
    <property type="term" value="P:DNA recombination"/>
    <property type="evidence" value="ECO:0007669"/>
    <property type="project" value="InterPro"/>
</dbReference>
<keyword evidence="2 4" id="KW-0436">Ligase</keyword>
<evidence type="ECO:0000256" key="2">
    <source>
        <dbReference type="ARBA" id="ARBA00022598"/>
    </source>
</evidence>
<evidence type="ECO:0000256" key="1">
    <source>
        <dbReference type="ARBA" id="ARBA00007572"/>
    </source>
</evidence>
<comment type="similarity">
    <text evidence="1">Belongs to the ATP-dependent DNA ligase family.</text>
</comment>
<dbReference type="CDD" id="cd07905">
    <property type="entry name" value="Adenylation_DNA_ligase_LigC"/>
    <property type="match status" value="1"/>
</dbReference>
<dbReference type="AlphaFoldDB" id="A0A1C5G7D6"/>
<keyword evidence="5" id="KW-1185">Reference proteome</keyword>
<feature type="domain" description="ATP-dependent DNA ligase family profile" evidence="3">
    <location>
        <begin position="124"/>
        <end position="248"/>
    </location>
</feature>
<protein>
    <submittedName>
        <fullName evidence="4">ATP dependent DNA ligase domain-containing protein</fullName>
    </submittedName>
</protein>
<reference evidence="4 5" key="1">
    <citation type="submission" date="2016-06" db="EMBL/GenBank/DDBJ databases">
        <authorList>
            <person name="Kjaerup R.B."/>
            <person name="Dalgaard T.S."/>
            <person name="Juul-Madsen H.R."/>
        </authorList>
    </citation>
    <scope>NUCLEOTIDE SEQUENCE [LARGE SCALE GENOMIC DNA]</scope>
    <source>
        <strain evidence="4 5">DSM 43913</strain>
    </source>
</reference>
<dbReference type="GO" id="GO:0006281">
    <property type="term" value="P:DNA repair"/>
    <property type="evidence" value="ECO:0007669"/>
    <property type="project" value="InterPro"/>
</dbReference>
<dbReference type="Gene3D" id="3.30.470.30">
    <property type="entry name" value="DNA ligase/mRNA capping enzyme"/>
    <property type="match status" value="1"/>
</dbReference>
<accession>A0A1C5G7D6</accession>
<sequence>MSLGQRRVGATDPPLRRPVAPMLATPVDAVPEGADLIHEPKWDGWRCIAFHEDDRVYLQSRAGRNLTTYFPDITRAVRTLPPGVVLDGELIVWERGRTNFALLQRRVTGGRGLLRMVNDHPAHYVLFDLLAAADGRPVLDLPLSDRRAQLERLLGGAPAQLTLTPQTTDMGQVSDWLTEWTVATGIEGVVTKRLGSRYQPGRRSGWWKFRKHLTTEAIVAGVTGSLHSPETLLLGRFDRWGRLRYTGRTHPLHTDQRQELGLLVSAAAASASPPRRRGASVAAAVAGIVVWAAGPARGIAVRAGGADNGGGDRGGHGVRTPAMEAPGPIRAGQARHVGVRRAAAARRSRRLLRRTMSPIAVRPVCHD</sequence>
<dbReference type="InterPro" id="IPR044119">
    <property type="entry name" value="Adenylation_LigC-like"/>
</dbReference>
<evidence type="ECO:0000259" key="3">
    <source>
        <dbReference type="PROSITE" id="PS50160"/>
    </source>
</evidence>
<dbReference type="PANTHER" id="PTHR45674">
    <property type="entry name" value="DNA LIGASE 1/3 FAMILY MEMBER"/>
    <property type="match status" value="1"/>
</dbReference>
<dbReference type="PROSITE" id="PS50160">
    <property type="entry name" value="DNA_LIGASE_A3"/>
    <property type="match status" value="1"/>
</dbReference>
<proteinExistence type="inferred from homology"/>
<dbReference type="InterPro" id="IPR012310">
    <property type="entry name" value="DNA_ligase_ATP-dep_cent"/>
</dbReference>
<dbReference type="Proteomes" id="UP000198251">
    <property type="component" value="Chromosome I"/>
</dbReference>
<dbReference type="SUPFAM" id="SSF56091">
    <property type="entry name" value="DNA ligase/mRNA capping enzyme, catalytic domain"/>
    <property type="match status" value="1"/>
</dbReference>
<evidence type="ECO:0000313" key="5">
    <source>
        <dbReference type="Proteomes" id="UP000198251"/>
    </source>
</evidence>
<dbReference type="GO" id="GO:0003910">
    <property type="term" value="F:DNA ligase (ATP) activity"/>
    <property type="evidence" value="ECO:0007669"/>
    <property type="project" value="InterPro"/>
</dbReference>
<dbReference type="PANTHER" id="PTHR45674:SF4">
    <property type="entry name" value="DNA LIGASE 1"/>
    <property type="match status" value="1"/>
</dbReference>
<dbReference type="InterPro" id="IPR050191">
    <property type="entry name" value="ATP-dep_DNA_ligase"/>
</dbReference>